<dbReference type="SMART" id="SM00052">
    <property type="entry name" value="EAL"/>
    <property type="match status" value="1"/>
</dbReference>
<dbReference type="NCBIfam" id="TIGR00254">
    <property type="entry name" value="GGDEF"/>
    <property type="match status" value="1"/>
</dbReference>
<dbReference type="Pfam" id="PF00990">
    <property type="entry name" value="GGDEF"/>
    <property type="match status" value="1"/>
</dbReference>
<dbReference type="Proteomes" id="UP000461670">
    <property type="component" value="Unassembled WGS sequence"/>
</dbReference>
<comment type="caution">
    <text evidence="4">The sequence shown here is derived from an EMBL/GenBank/DDBJ whole genome shotgun (WGS) entry which is preliminary data.</text>
</comment>
<organism evidence="4 5">
    <name type="scientific">Paracidovorax wautersii</name>
    <dbReference type="NCBI Taxonomy" id="1177982"/>
    <lineage>
        <taxon>Bacteria</taxon>
        <taxon>Pseudomonadati</taxon>
        <taxon>Pseudomonadota</taxon>
        <taxon>Betaproteobacteria</taxon>
        <taxon>Burkholderiales</taxon>
        <taxon>Comamonadaceae</taxon>
        <taxon>Paracidovorax</taxon>
    </lineage>
</organism>
<dbReference type="Gene3D" id="3.20.20.450">
    <property type="entry name" value="EAL domain"/>
    <property type="match status" value="1"/>
</dbReference>
<dbReference type="SUPFAM" id="SSF141868">
    <property type="entry name" value="EAL domain-like"/>
    <property type="match status" value="1"/>
</dbReference>
<accession>A0A7V8JNL9</accession>
<dbReference type="InterPro" id="IPR029787">
    <property type="entry name" value="Nucleotide_cyclase"/>
</dbReference>
<dbReference type="InterPro" id="IPR052155">
    <property type="entry name" value="Biofilm_reg_signaling"/>
</dbReference>
<name>A0A7V8JNL9_9BURK</name>
<dbReference type="EMBL" id="WNDQ01000091">
    <property type="protein sequence ID" value="KAF1018320.1"/>
    <property type="molecule type" value="Genomic_DNA"/>
</dbReference>
<protein>
    <submittedName>
        <fullName evidence="4">Putative signaling protein</fullName>
    </submittedName>
</protein>
<dbReference type="InterPro" id="IPR035919">
    <property type="entry name" value="EAL_sf"/>
</dbReference>
<gene>
    <name evidence="4" type="ORF">GAK30_03730</name>
</gene>
<evidence type="ECO:0000259" key="3">
    <source>
        <dbReference type="PROSITE" id="PS50887"/>
    </source>
</evidence>
<dbReference type="InterPro" id="IPR043128">
    <property type="entry name" value="Rev_trsase/Diguanyl_cyclase"/>
</dbReference>
<dbReference type="PANTHER" id="PTHR44757">
    <property type="entry name" value="DIGUANYLATE CYCLASE DGCP"/>
    <property type="match status" value="1"/>
</dbReference>
<keyword evidence="1" id="KW-0812">Transmembrane</keyword>
<dbReference type="SUPFAM" id="SSF55073">
    <property type="entry name" value="Nucleotide cyclase"/>
    <property type="match status" value="1"/>
</dbReference>
<dbReference type="SMART" id="SM00267">
    <property type="entry name" value="GGDEF"/>
    <property type="match status" value="1"/>
</dbReference>
<dbReference type="PANTHER" id="PTHR44757:SF2">
    <property type="entry name" value="BIOFILM ARCHITECTURE MAINTENANCE PROTEIN MBAA"/>
    <property type="match status" value="1"/>
</dbReference>
<dbReference type="Pfam" id="PF00563">
    <property type="entry name" value="EAL"/>
    <property type="match status" value="1"/>
</dbReference>
<feature type="domain" description="EAL" evidence="2">
    <location>
        <begin position="375"/>
        <end position="620"/>
    </location>
</feature>
<dbReference type="CDD" id="cd01949">
    <property type="entry name" value="GGDEF"/>
    <property type="match status" value="1"/>
</dbReference>
<sequence length="620" mass="67479">MLLRGVQRLRAAPVMAAVALVALGIAVAIAYANHMVWASQSMRFNSTFESGQLSVELFRFEAALGDRFVAGSRTSQAELELRYQILLNRLQVIENGATFTALGYVPQGRAEYGAIKHTILGIEPRLAQLGDAAAAREVLDELLPLNGRILRLASSTQNVLASQVAQRQSNLGRVMIGISAIVVVLALFGLALVAFILRLKRRSDHDARHDALTGVLNRLGFNEALACWPADVPCAIVLLDVDNFKEINDRYGHEAGDDFLTQFAARLVEPAHTARVVARLGGDEFAVVFSGPQASPRAQAFCQAVAQALAPPFDVGTVHLTASASLGIASRPPGGRQDMATLMKSADIALYAAKEDGRACYRLFDPAMRDRMLRRQELRQGLFEALAHAQFHLHLQPIVDLADGKTVGAEALLRWTHPRLGEIAPSEFIPVAESSAQIIAIGRWVIEHALDAAARRRDGAFISINLSARQFGDAGLVDFVAQALARFALPPRRVVFEITESVLVHNAAAHIIASLRRLGVQIALDDFGTGFASLSYLRRFELDKLKIDKSFIHAAREDARNAVIVRFICQLARELGLEVIAEGVETPEQLHFVRSVGCHFVQGFLFEAPSSEQGPPPAIT</sequence>
<reference evidence="5" key="1">
    <citation type="journal article" date="2020" name="MBio">
        <title>Horizontal gene transfer to a defensive symbiont with a reduced genome amongst a multipartite beetle microbiome.</title>
        <authorList>
            <person name="Waterworth S.C."/>
            <person name="Florez L.V."/>
            <person name="Rees E.R."/>
            <person name="Hertweck C."/>
            <person name="Kaltenpoth M."/>
            <person name="Kwan J.C."/>
        </authorList>
    </citation>
    <scope>NUCLEOTIDE SEQUENCE [LARGE SCALE GENOMIC DNA]</scope>
</reference>
<keyword evidence="1" id="KW-1133">Transmembrane helix</keyword>
<evidence type="ECO:0000259" key="2">
    <source>
        <dbReference type="PROSITE" id="PS50883"/>
    </source>
</evidence>
<dbReference type="InterPro" id="IPR001633">
    <property type="entry name" value="EAL_dom"/>
</dbReference>
<dbReference type="PROSITE" id="PS50887">
    <property type="entry name" value="GGDEF"/>
    <property type="match status" value="1"/>
</dbReference>
<feature type="transmembrane region" description="Helical" evidence="1">
    <location>
        <begin position="174"/>
        <end position="197"/>
    </location>
</feature>
<feature type="domain" description="GGDEF" evidence="3">
    <location>
        <begin position="232"/>
        <end position="366"/>
    </location>
</feature>
<dbReference type="CDD" id="cd01948">
    <property type="entry name" value="EAL"/>
    <property type="match status" value="1"/>
</dbReference>
<proteinExistence type="predicted"/>
<keyword evidence="1" id="KW-0472">Membrane</keyword>
<evidence type="ECO:0000313" key="4">
    <source>
        <dbReference type="EMBL" id="KAF1018320.1"/>
    </source>
</evidence>
<dbReference type="AlphaFoldDB" id="A0A7V8JNL9"/>
<evidence type="ECO:0000313" key="5">
    <source>
        <dbReference type="Proteomes" id="UP000461670"/>
    </source>
</evidence>
<dbReference type="Gene3D" id="3.30.70.270">
    <property type="match status" value="1"/>
</dbReference>
<evidence type="ECO:0000256" key="1">
    <source>
        <dbReference type="SAM" id="Phobius"/>
    </source>
</evidence>
<dbReference type="InterPro" id="IPR000160">
    <property type="entry name" value="GGDEF_dom"/>
</dbReference>
<dbReference type="PROSITE" id="PS50883">
    <property type="entry name" value="EAL"/>
    <property type="match status" value="1"/>
</dbReference>